<evidence type="ECO:0000313" key="1">
    <source>
        <dbReference type="EMBL" id="ABJ67832.1"/>
    </source>
</evidence>
<dbReference type="STRING" id="278197.PEPE_0771"/>
<dbReference type="EMBL" id="CP000422">
    <property type="protein sequence ID" value="ABJ67832.1"/>
    <property type="molecule type" value="Genomic_DNA"/>
</dbReference>
<sequence>MNKNKCKHCYEPFNDITKNIYGGYGDKCKVVAKGVIVSGYDIEHRNINYCPACGRKLEVEDE</sequence>
<protein>
    <submittedName>
        <fullName evidence="1">Uncharacterized protein</fullName>
    </submittedName>
</protein>
<proteinExistence type="predicted"/>
<organism evidence="1 2">
    <name type="scientific">Pediococcus pentosaceus (strain ATCC 25745 / CCUG 21536 / LMG 10740 / 183-1w)</name>
    <dbReference type="NCBI Taxonomy" id="278197"/>
    <lineage>
        <taxon>Bacteria</taxon>
        <taxon>Bacillati</taxon>
        <taxon>Bacillota</taxon>
        <taxon>Bacilli</taxon>
        <taxon>Lactobacillales</taxon>
        <taxon>Lactobacillaceae</taxon>
        <taxon>Pediococcus</taxon>
    </lineage>
</organism>
<dbReference type="Proteomes" id="UP000000773">
    <property type="component" value="Chromosome"/>
</dbReference>
<dbReference type="RefSeq" id="WP_011673244.1">
    <property type="nucleotide sequence ID" value="NC_008525.1"/>
</dbReference>
<dbReference type="OrthoDB" id="2190065at2"/>
<dbReference type="AlphaFoldDB" id="Q03G40"/>
<name>Q03G40_PEDPA</name>
<dbReference type="GeneID" id="33061908"/>
<reference evidence="1 2" key="1">
    <citation type="journal article" date="2006" name="Proc. Natl. Acad. Sci. U.S.A.">
        <title>Comparative genomics of the lactic acid bacteria.</title>
        <authorList>
            <person name="Makarova K."/>
            <person name="Slesarev A."/>
            <person name="Wolf Y."/>
            <person name="Sorokin A."/>
            <person name="Mirkin B."/>
            <person name="Koonin E."/>
            <person name="Pavlov A."/>
            <person name="Pavlova N."/>
            <person name="Karamychev V."/>
            <person name="Polouchine N."/>
            <person name="Shakhova V."/>
            <person name="Grigoriev I."/>
            <person name="Lou Y."/>
            <person name="Rohksar D."/>
            <person name="Lucas S."/>
            <person name="Huang K."/>
            <person name="Goodstein D.M."/>
            <person name="Hawkins T."/>
            <person name="Plengvidhya V."/>
            <person name="Welker D."/>
            <person name="Hughes J."/>
            <person name="Goh Y."/>
            <person name="Benson A."/>
            <person name="Baldwin K."/>
            <person name="Lee J.H."/>
            <person name="Diaz-Muniz I."/>
            <person name="Dosti B."/>
            <person name="Smeianov V."/>
            <person name="Wechter W."/>
            <person name="Barabote R."/>
            <person name="Lorca G."/>
            <person name="Altermann E."/>
            <person name="Barrangou R."/>
            <person name="Ganesan B."/>
            <person name="Xie Y."/>
            <person name="Rawsthorne H."/>
            <person name="Tamir D."/>
            <person name="Parker C."/>
            <person name="Breidt F."/>
            <person name="Broadbent J."/>
            <person name="Hutkins R."/>
            <person name="O'Sullivan D."/>
            <person name="Steele J."/>
            <person name="Unlu G."/>
            <person name="Saier M."/>
            <person name="Klaenhammer T."/>
            <person name="Richardson P."/>
            <person name="Kozyavkin S."/>
            <person name="Weimer B."/>
            <person name="Mills D."/>
        </authorList>
    </citation>
    <scope>NUCLEOTIDE SEQUENCE [LARGE SCALE GENOMIC DNA]</scope>
    <source>
        <strain evidence="2">ATCC 25745 / CCUG 21536 / LMG 10740 / 183-1w</strain>
    </source>
</reference>
<evidence type="ECO:0000313" key="2">
    <source>
        <dbReference type="Proteomes" id="UP000000773"/>
    </source>
</evidence>
<accession>Q03G40</accession>
<dbReference type="KEGG" id="ppe:PEPE_0771"/>
<dbReference type="HOGENOM" id="CLU_2900174_0_0_9"/>
<gene>
    <name evidence="1" type="ordered locus">PEPE_0771</name>
</gene>